<name>A0ABY7VPN6_9BACT</name>
<organism evidence="5 6">
    <name type="scientific">Lentisphaera profundi</name>
    <dbReference type="NCBI Taxonomy" id="1658616"/>
    <lineage>
        <taxon>Bacteria</taxon>
        <taxon>Pseudomonadati</taxon>
        <taxon>Lentisphaerota</taxon>
        <taxon>Lentisphaeria</taxon>
        <taxon>Lentisphaerales</taxon>
        <taxon>Lentisphaeraceae</taxon>
        <taxon>Lentisphaera</taxon>
    </lineage>
</organism>
<dbReference type="InterPro" id="IPR018060">
    <property type="entry name" value="HTH_AraC"/>
</dbReference>
<keyword evidence="6" id="KW-1185">Reference proteome</keyword>
<keyword evidence="2" id="KW-0238">DNA-binding</keyword>
<dbReference type="PANTHER" id="PTHR30146:SF24">
    <property type="entry name" value="XYLOSE OPERON REGULATORY PROTEIN"/>
    <property type="match status" value="1"/>
</dbReference>
<evidence type="ECO:0000256" key="2">
    <source>
        <dbReference type="ARBA" id="ARBA00023125"/>
    </source>
</evidence>
<gene>
    <name evidence="5" type="ORF">PQO03_05625</name>
</gene>
<dbReference type="PANTHER" id="PTHR30146">
    <property type="entry name" value="LACI-RELATED TRANSCRIPTIONAL REPRESSOR"/>
    <property type="match status" value="1"/>
</dbReference>
<accession>A0ABY7VPN6</accession>
<dbReference type="SMART" id="SM00342">
    <property type="entry name" value="HTH_ARAC"/>
    <property type="match status" value="1"/>
</dbReference>
<dbReference type="PROSITE" id="PS01124">
    <property type="entry name" value="HTH_ARAC_FAMILY_2"/>
    <property type="match status" value="1"/>
</dbReference>
<feature type="domain" description="HTH araC/xylS-type" evidence="4">
    <location>
        <begin position="263"/>
        <end position="363"/>
    </location>
</feature>
<evidence type="ECO:0000256" key="3">
    <source>
        <dbReference type="ARBA" id="ARBA00023163"/>
    </source>
</evidence>
<evidence type="ECO:0000313" key="6">
    <source>
        <dbReference type="Proteomes" id="UP001214250"/>
    </source>
</evidence>
<sequence>MDWYDNRIHQGVAKVAQKYGWDLLCLHKTQNQQGIPACWRGDGAITLISHKETAQFFNDHKIPVIDLGLEQHGLRVPRVVTNNKMIGEMAANHFLERGFTNFYVPFECGLPMFEERSESFKNTLKKAGYECQVLNSPNIYDEHLFNHSSDWWKKKLPQLQFPAALFAFEDSWAAQWLALLESIGYKIPSEVAILGADNDPLISTASHISLSSIDTDQHGLGVRAAEALEVLISQAQSGSLLLIKHDPLNTITRASTDVIASSNPVVNRALAIIYDDITINASGLAQKMEMSVQGLQRSFRGHFHMSPGQIIRQLRLRRVKYLLIHSKMSSEDISRQTGFYSIQALHLFFKRETGITPGAYKRLKISPS</sequence>
<dbReference type="Pfam" id="PF12833">
    <property type="entry name" value="HTH_18"/>
    <property type="match status" value="1"/>
</dbReference>
<protein>
    <submittedName>
        <fullName evidence="5">Helix-turn-helix domain-containing protein</fullName>
    </submittedName>
</protein>
<dbReference type="SUPFAM" id="SSF46689">
    <property type="entry name" value="Homeodomain-like"/>
    <property type="match status" value="1"/>
</dbReference>
<dbReference type="RefSeq" id="WP_274148544.1">
    <property type="nucleotide sequence ID" value="NZ_CP117811.1"/>
</dbReference>
<evidence type="ECO:0000256" key="1">
    <source>
        <dbReference type="ARBA" id="ARBA00023015"/>
    </source>
</evidence>
<dbReference type="InterPro" id="IPR009057">
    <property type="entry name" value="Homeodomain-like_sf"/>
</dbReference>
<dbReference type="EMBL" id="CP117811">
    <property type="protein sequence ID" value="WDE95200.1"/>
    <property type="molecule type" value="Genomic_DNA"/>
</dbReference>
<reference evidence="5 6" key="1">
    <citation type="submission" date="2023-02" db="EMBL/GenBank/DDBJ databases">
        <title>Genome sequence of Lentisphaera profundi SAORIC-696.</title>
        <authorList>
            <person name="Kim e."/>
            <person name="Cho J.-C."/>
            <person name="Choi A."/>
            <person name="Kang I."/>
        </authorList>
    </citation>
    <scope>NUCLEOTIDE SEQUENCE [LARGE SCALE GENOMIC DNA]</scope>
    <source>
        <strain evidence="5 6">SAORIC-696</strain>
    </source>
</reference>
<dbReference type="Pfam" id="PF13377">
    <property type="entry name" value="Peripla_BP_3"/>
    <property type="match status" value="1"/>
</dbReference>
<evidence type="ECO:0000313" key="5">
    <source>
        <dbReference type="EMBL" id="WDE95200.1"/>
    </source>
</evidence>
<dbReference type="SUPFAM" id="SSF53822">
    <property type="entry name" value="Periplasmic binding protein-like I"/>
    <property type="match status" value="1"/>
</dbReference>
<dbReference type="Gene3D" id="3.40.50.2300">
    <property type="match status" value="2"/>
</dbReference>
<dbReference type="Gene3D" id="1.10.10.60">
    <property type="entry name" value="Homeodomain-like"/>
    <property type="match status" value="1"/>
</dbReference>
<keyword evidence="3" id="KW-0804">Transcription</keyword>
<keyword evidence="1" id="KW-0805">Transcription regulation</keyword>
<proteinExistence type="predicted"/>
<dbReference type="InterPro" id="IPR028082">
    <property type="entry name" value="Peripla_BP_I"/>
</dbReference>
<evidence type="ECO:0000259" key="4">
    <source>
        <dbReference type="PROSITE" id="PS01124"/>
    </source>
</evidence>
<dbReference type="InterPro" id="IPR046335">
    <property type="entry name" value="LacI/GalR-like_sensor"/>
</dbReference>
<dbReference type="Proteomes" id="UP001214250">
    <property type="component" value="Chromosome 1"/>
</dbReference>